<dbReference type="InterPro" id="IPR005804">
    <property type="entry name" value="FA_desaturase_dom"/>
</dbReference>
<comment type="caution">
    <text evidence="3">The sequence shown here is derived from an EMBL/GenBank/DDBJ whole genome shotgun (WGS) entry which is preliminary data.</text>
</comment>
<dbReference type="CDD" id="cd03510">
    <property type="entry name" value="Rhizobitoxine-FADS-like"/>
    <property type="match status" value="1"/>
</dbReference>
<proteinExistence type="predicted"/>
<keyword evidence="1" id="KW-1133">Transmembrane helix</keyword>
<organism evidence="3 4">
    <name type="scientific">Allocatelliglobosispora scoriae</name>
    <dbReference type="NCBI Taxonomy" id="643052"/>
    <lineage>
        <taxon>Bacteria</taxon>
        <taxon>Bacillati</taxon>
        <taxon>Actinomycetota</taxon>
        <taxon>Actinomycetes</taxon>
        <taxon>Micromonosporales</taxon>
        <taxon>Micromonosporaceae</taxon>
        <taxon>Allocatelliglobosispora</taxon>
    </lineage>
</organism>
<dbReference type="RefSeq" id="WP_184846617.1">
    <property type="nucleotide sequence ID" value="NZ_JACHMN010000003.1"/>
</dbReference>
<dbReference type="GO" id="GO:0016020">
    <property type="term" value="C:membrane"/>
    <property type="evidence" value="ECO:0007669"/>
    <property type="project" value="TreeGrafter"/>
</dbReference>
<keyword evidence="4" id="KW-1185">Reference proteome</keyword>
<dbReference type="EMBL" id="JACHMN010000003">
    <property type="protein sequence ID" value="MBB5874461.1"/>
    <property type="molecule type" value="Genomic_DNA"/>
</dbReference>
<dbReference type="GO" id="GO:0016717">
    <property type="term" value="F:oxidoreductase activity, acting on paired donors, with oxidation of a pair of donors resulting in the reduction of molecular oxygen to two molecules of water"/>
    <property type="evidence" value="ECO:0007669"/>
    <property type="project" value="TreeGrafter"/>
</dbReference>
<feature type="transmembrane region" description="Helical" evidence="1">
    <location>
        <begin position="189"/>
        <end position="206"/>
    </location>
</feature>
<name>A0A841C6Q3_9ACTN</name>
<evidence type="ECO:0000313" key="3">
    <source>
        <dbReference type="EMBL" id="MBB5874461.1"/>
    </source>
</evidence>
<dbReference type="PANTHER" id="PTHR19353:SF19">
    <property type="entry name" value="DELTA(5) FATTY ACID DESATURASE C-RELATED"/>
    <property type="match status" value="1"/>
</dbReference>
<evidence type="ECO:0000256" key="1">
    <source>
        <dbReference type="SAM" id="Phobius"/>
    </source>
</evidence>
<dbReference type="Pfam" id="PF00487">
    <property type="entry name" value="FA_desaturase"/>
    <property type="match status" value="1"/>
</dbReference>
<feature type="domain" description="Fatty acid desaturase" evidence="2">
    <location>
        <begin position="50"/>
        <end position="291"/>
    </location>
</feature>
<dbReference type="AlphaFoldDB" id="A0A841C6Q3"/>
<sequence length="335" mass="38077">MIGWHRYRFIPAVDEGMRQLNVLDNWHGLVAYTRDVLLLILSVAACVRLSWWCYPLALIVIGSRQRAFSNLLHESAHGTLAANRRLNLMLGTVCAAYPIFQLHFAYKHSHVTRHHPHLGDPAADPDLRHHLEQGVYGPATTRFRLLVAPALGSKVAPYLWHLVRDRFLGSAPDTVLSPAWRRRMRRDRIAFQVFWLIVLAACAATGNLTALLLFWIVPFLTVFQVIGWYIELAEHTPLALVNDVDLHMTRNRRSRGIELFLTGTYADNLHLDHHLDPRTPYWNLRAARRLRLADPGYAAVDAGFGGLFRKGPQGQPSALAAVLRDLDRLPAELRR</sequence>
<dbReference type="InterPro" id="IPR012171">
    <property type="entry name" value="Fatty_acid_desaturase"/>
</dbReference>
<evidence type="ECO:0000259" key="2">
    <source>
        <dbReference type="Pfam" id="PF00487"/>
    </source>
</evidence>
<dbReference type="Proteomes" id="UP000587527">
    <property type="component" value="Unassembled WGS sequence"/>
</dbReference>
<dbReference type="PANTHER" id="PTHR19353">
    <property type="entry name" value="FATTY ACID DESATURASE 2"/>
    <property type="match status" value="1"/>
</dbReference>
<dbReference type="GO" id="GO:0008610">
    <property type="term" value="P:lipid biosynthetic process"/>
    <property type="evidence" value="ECO:0007669"/>
    <property type="project" value="UniProtKB-ARBA"/>
</dbReference>
<accession>A0A841C6Q3</accession>
<keyword evidence="1" id="KW-0472">Membrane</keyword>
<evidence type="ECO:0000313" key="4">
    <source>
        <dbReference type="Proteomes" id="UP000587527"/>
    </source>
</evidence>
<keyword evidence="1" id="KW-0812">Transmembrane</keyword>
<gene>
    <name evidence="3" type="ORF">F4553_007895</name>
</gene>
<reference evidence="3 4" key="1">
    <citation type="submission" date="2020-08" db="EMBL/GenBank/DDBJ databases">
        <title>Sequencing the genomes of 1000 actinobacteria strains.</title>
        <authorList>
            <person name="Klenk H.-P."/>
        </authorList>
    </citation>
    <scope>NUCLEOTIDE SEQUENCE [LARGE SCALE GENOMIC DNA]</scope>
    <source>
        <strain evidence="3 4">DSM 45362</strain>
    </source>
</reference>
<protein>
    <submittedName>
        <fullName evidence="3">Fatty acid desaturase</fullName>
    </submittedName>
</protein>